<protein>
    <submittedName>
        <fullName evidence="3">Uncharacterized protein</fullName>
    </submittedName>
</protein>
<proteinExistence type="predicted"/>
<feature type="compositionally biased region" description="Gly residues" evidence="1">
    <location>
        <begin position="339"/>
        <end position="354"/>
    </location>
</feature>
<feature type="compositionally biased region" description="Gly residues" evidence="1">
    <location>
        <begin position="303"/>
        <end position="319"/>
    </location>
</feature>
<accession>A0ABX7PBA1</accession>
<evidence type="ECO:0000313" key="4">
    <source>
        <dbReference type="Proteomes" id="UP000662747"/>
    </source>
</evidence>
<name>A0ABX7PBA1_9BACT</name>
<dbReference type="EMBL" id="CP071090">
    <property type="protein sequence ID" value="QSQ27688.1"/>
    <property type="molecule type" value="Genomic_DNA"/>
</dbReference>
<dbReference type="Proteomes" id="UP000662747">
    <property type="component" value="Chromosome"/>
</dbReference>
<keyword evidence="4" id="KW-1185">Reference proteome</keyword>
<evidence type="ECO:0000256" key="2">
    <source>
        <dbReference type="SAM" id="SignalP"/>
    </source>
</evidence>
<gene>
    <name evidence="3" type="ORF">JY651_23485</name>
</gene>
<evidence type="ECO:0000313" key="3">
    <source>
        <dbReference type="EMBL" id="QSQ27688.1"/>
    </source>
</evidence>
<dbReference type="RefSeq" id="WP_206729207.1">
    <property type="nucleotide sequence ID" value="NZ_CP071090.1"/>
</dbReference>
<evidence type="ECO:0000256" key="1">
    <source>
        <dbReference type="SAM" id="MobiDB-lite"/>
    </source>
</evidence>
<reference evidence="3 4" key="1">
    <citation type="submission" date="2021-02" db="EMBL/GenBank/DDBJ databases">
        <title>De Novo genome assembly of isolated myxobacteria.</title>
        <authorList>
            <person name="Stevens D.C."/>
        </authorList>
    </citation>
    <scope>NUCLEOTIDE SEQUENCE [LARGE SCALE GENOMIC DNA]</scope>
    <source>
        <strain evidence="4">SCPEA02</strain>
    </source>
</reference>
<organism evidence="3 4">
    <name type="scientific">Pyxidicoccus parkwayensis</name>
    <dbReference type="NCBI Taxonomy" id="2813578"/>
    <lineage>
        <taxon>Bacteria</taxon>
        <taxon>Pseudomonadati</taxon>
        <taxon>Myxococcota</taxon>
        <taxon>Myxococcia</taxon>
        <taxon>Myxococcales</taxon>
        <taxon>Cystobacterineae</taxon>
        <taxon>Myxococcaceae</taxon>
        <taxon>Pyxidicoccus</taxon>
    </lineage>
</organism>
<feature type="compositionally biased region" description="Low complexity" evidence="1">
    <location>
        <begin position="284"/>
        <end position="302"/>
    </location>
</feature>
<feature type="region of interest" description="Disordered" evidence="1">
    <location>
        <begin position="216"/>
        <end position="354"/>
    </location>
</feature>
<sequence>MRTFLKWVSGALLPLLLVMQLALPADAEARGRNRKRNRASPAAKILRPPGCQQLTEEQTEQLLEMLKKTEEALYALYQQTNSDLINPGVVWTAVGLLVEKLNTIRGGVPASLGARLNVWFTVALLINDMNAAQLDLLHDAIQDDLLRFGYDLATSDQLASEFVSYWRYNNPLTSWEGNAARWVFDVIFGQKPYCWMVPSHRPRLPTSNLDGSPINIPWFNGNDPGSDNVERVPRPGDGGGGCAGWTDWGDNPQDHLGNETHGGCTDIITVTGQDPGNDNGGSPSGPPDGSSNPDPRNPNSGPGDNGNNGNNGGDNGGTDPGSHIDRNGNGVPDDWEGEPWGGGGRPPQGWGFGDGMCMTSQFPAGAPPWVNCGGGGGYFY</sequence>
<keyword evidence="2" id="KW-0732">Signal</keyword>
<feature type="chain" id="PRO_5045304769" evidence="2">
    <location>
        <begin position="28"/>
        <end position="380"/>
    </location>
</feature>
<feature type="signal peptide" evidence="2">
    <location>
        <begin position="1"/>
        <end position="27"/>
    </location>
</feature>